<name>A0ABS1LZP1_9NOCA</name>
<feature type="transmembrane region" description="Helical" evidence="1">
    <location>
        <begin position="93"/>
        <end position="115"/>
    </location>
</feature>
<feature type="transmembrane region" description="Helical" evidence="1">
    <location>
        <begin position="135"/>
        <end position="155"/>
    </location>
</feature>
<organism evidence="2 3">
    <name type="scientific">Nocardia acididurans</name>
    <dbReference type="NCBI Taxonomy" id="2802282"/>
    <lineage>
        <taxon>Bacteria</taxon>
        <taxon>Bacillati</taxon>
        <taxon>Actinomycetota</taxon>
        <taxon>Actinomycetes</taxon>
        <taxon>Mycobacteriales</taxon>
        <taxon>Nocardiaceae</taxon>
        <taxon>Nocardia</taxon>
    </lineage>
</organism>
<protein>
    <submittedName>
        <fullName evidence="2">Uncharacterized protein</fullName>
    </submittedName>
</protein>
<accession>A0ABS1LZP1</accession>
<keyword evidence="1" id="KW-0812">Transmembrane</keyword>
<dbReference type="Proteomes" id="UP000602198">
    <property type="component" value="Unassembled WGS sequence"/>
</dbReference>
<comment type="caution">
    <text evidence="2">The sequence shown here is derived from an EMBL/GenBank/DDBJ whole genome shotgun (WGS) entry which is preliminary data.</text>
</comment>
<keyword evidence="3" id="KW-1185">Reference proteome</keyword>
<gene>
    <name evidence="2" type="ORF">JK358_04780</name>
</gene>
<evidence type="ECO:0000313" key="2">
    <source>
        <dbReference type="EMBL" id="MBL1073700.1"/>
    </source>
</evidence>
<reference evidence="2 3" key="1">
    <citation type="submission" date="2021-01" db="EMBL/GenBank/DDBJ databases">
        <title>WGS of actinomycetes isolated from Thailand.</title>
        <authorList>
            <person name="Thawai C."/>
        </authorList>
    </citation>
    <scope>NUCLEOTIDE SEQUENCE [LARGE SCALE GENOMIC DNA]</scope>
    <source>
        <strain evidence="2 3">LPG 2</strain>
    </source>
</reference>
<keyword evidence="1" id="KW-1133">Transmembrane helix</keyword>
<dbReference type="EMBL" id="JAERRJ010000002">
    <property type="protein sequence ID" value="MBL1073700.1"/>
    <property type="molecule type" value="Genomic_DNA"/>
</dbReference>
<feature type="transmembrane region" description="Helical" evidence="1">
    <location>
        <begin position="44"/>
        <end position="73"/>
    </location>
</feature>
<proteinExistence type="predicted"/>
<keyword evidence="1" id="KW-0472">Membrane</keyword>
<evidence type="ECO:0000256" key="1">
    <source>
        <dbReference type="SAM" id="Phobius"/>
    </source>
</evidence>
<sequence>MARAAYYAVGSLPFAFAPTKVRARMTRRAFQRPFALAAPGPVRAIAHTVLAASVGWVAWFVVFLAAVAAFRGVAYPLVAADGYENSWGGPTLAGAWAVHAALGVGLLPIWGVLLAGLGMVQLRLTQRLLGRNGPWWPIPLAILLFAGGVVFFVAWSHQA</sequence>
<evidence type="ECO:0000313" key="3">
    <source>
        <dbReference type="Proteomes" id="UP000602198"/>
    </source>
</evidence>